<dbReference type="EMBL" id="SNZB01000001">
    <property type="protein sequence ID" value="TDR23808.1"/>
    <property type="molecule type" value="Genomic_DNA"/>
</dbReference>
<evidence type="ECO:0000313" key="3">
    <source>
        <dbReference type="Proteomes" id="UP000295724"/>
    </source>
</evidence>
<dbReference type="SUPFAM" id="SSF53474">
    <property type="entry name" value="alpha/beta-Hydrolases"/>
    <property type="match status" value="1"/>
</dbReference>
<dbReference type="PANTHER" id="PTHR37946:SF1">
    <property type="entry name" value="SLL1969 PROTEIN"/>
    <property type="match status" value="1"/>
</dbReference>
<organism evidence="2 3">
    <name type="scientific">Marinicella litoralis</name>
    <dbReference type="NCBI Taxonomy" id="644220"/>
    <lineage>
        <taxon>Bacteria</taxon>
        <taxon>Pseudomonadati</taxon>
        <taxon>Pseudomonadota</taxon>
        <taxon>Gammaproteobacteria</taxon>
        <taxon>Lysobacterales</taxon>
        <taxon>Marinicellaceae</taxon>
        <taxon>Marinicella</taxon>
    </lineage>
</organism>
<protein>
    <recommendedName>
        <fullName evidence="1">AB hydrolase-1 domain-containing protein</fullName>
    </recommendedName>
</protein>
<dbReference type="PANTHER" id="PTHR37946">
    <property type="entry name" value="SLL1969 PROTEIN"/>
    <property type="match status" value="1"/>
</dbReference>
<dbReference type="InterPro" id="IPR000073">
    <property type="entry name" value="AB_hydrolase_1"/>
</dbReference>
<keyword evidence="3" id="KW-1185">Reference proteome</keyword>
<dbReference type="InterPro" id="IPR029058">
    <property type="entry name" value="AB_hydrolase_fold"/>
</dbReference>
<gene>
    <name evidence="2" type="ORF">C8D91_0674</name>
</gene>
<comment type="caution">
    <text evidence="2">The sequence shown here is derived from an EMBL/GenBank/DDBJ whole genome shotgun (WGS) entry which is preliminary data.</text>
</comment>
<proteinExistence type="predicted"/>
<evidence type="ECO:0000259" key="1">
    <source>
        <dbReference type="Pfam" id="PF12697"/>
    </source>
</evidence>
<accession>A0A4R6Y3W9</accession>
<feature type="domain" description="AB hydrolase-1" evidence="1">
    <location>
        <begin position="8"/>
        <end position="112"/>
    </location>
</feature>
<dbReference type="Gene3D" id="3.40.50.1820">
    <property type="entry name" value="alpha/beta hydrolase"/>
    <property type="match status" value="1"/>
</dbReference>
<name>A0A4R6Y3W9_9GAMM</name>
<evidence type="ECO:0000313" key="2">
    <source>
        <dbReference type="EMBL" id="TDR23808.1"/>
    </source>
</evidence>
<dbReference type="RefSeq" id="WP_099017582.1">
    <property type="nucleotide sequence ID" value="NZ_NIHB01000001.1"/>
</dbReference>
<sequence>MTDQTPAVVLVHGLYMKPWTWVSYRRFLSRHGFKVYLFGYKTTRQSFALTLMQLTAFVNSRPEQTVHIVAHSMGGILSIGALPKINKAGKLVMLGTPLNGSKVAQKLQQKGWDKSLLNHAAKPLTLGVGAAIKYRDTLMIAGTSPYGLGRFIEPKLGPSDGTVAVAETQAEWLDQHLEIHSSHFGLLRNKQAKDLTLAFLSE</sequence>
<reference evidence="2 3" key="1">
    <citation type="submission" date="2019-03" db="EMBL/GenBank/DDBJ databases">
        <title>Genomic Encyclopedia of Type Strains, Phase IV (KMG-IV): sequencing the most valuable type-strain genomes for metagenomic binning, comparative biology and taxonomic classification.</title>
        <authorList>
            <person name="Goeker M."/>
        </authorList>
    </citation>
    <scope>NUCLEOTIDE SEQUENCE [LARGE SCALE GENOMIC DNA]</scope>
    <source>
        <strain evidence="2 3">DSM 25488</strain>
    </source>
</reference>
<dbReference type="Pfam" id="PF12697">
    <property type="entry name" value="Abhydrolase_6"/>
    <property type="match status" value="1"/>
</dbReference>
<dbReference type="OrthoDB" id="556502at2"/>
<dbReference type="Proteomes" id="UP000295724">
    <property type="component" value="Unassembled WGS sequence"/>
</dbReference>
<dbReference type="AlphaFoldDB" id="A0A4R6Y3W9"/>